<reference evidence="7" key="2">
    <citation type="submission" date="2012-11" db="EMBL/GenBank/DDBJ databases">
        <authorList>
            <person name="Kuo A."/>
            <person name="Curtis B.A."/>
            <person name="Tanifuji G."/>
            <person name="Burki F."/>
            <person name="Gruber A."/>
            <person name="Irimia M."/>
            <person name="Maruyama S."/>
            <person name="Arias M.C."/>
            <person name="Ball S.G."/>
            <person name="Gile G.H."/>
            <person name="Hirakawa Y."/>
            <person name="Hopkins J.F."/>
            <person name="Rensing S.A."/>
            <person name="Schmutz J."/>
            <person name="Symeonidi A."/>
            <person name="Elias M."/>
            <person name="Eveleigh R.J."/>
            <person name="Herman E.K."/>
            <person name="Klute M.J."/>
            <person name="Nakayama T."/>
            <person name="Obornik M."/>
            <person name="Reyes-Prieto A."/>
            <person name="Armbrust E.V."/>
            <person name="Aves S.J."/>
            <person name="Beiko R.G."/>
            <person name="Coutinho P."/>
            <person name="Dacks J.B."/>
            <person name="Durnford D.G."/>
            <person name="Fast N.M."/>
            <person name="Green B.R."/>
            <person name="Grisdale C."/>
            <person name="Hempe F."/>
            <person name="Henrissat B."/>
            <person name="Hoppner M.P."/>
            <person name="Ishida K.-I."/>
            <person name="Kim E."/>
            <person name="Koreny L."/>
            <person name="Kroth P.G."/>
            <person name="Liu Y."/>
            <person name="Malik S.-B."/>
            <person name="Maier U.G."/>
            <person name="McRose D."/>
            <person name="Mock T."/>
            <person name="Neilson J.A."/>
            <person name="Onodera N.T."/>
            <person name="Poole A.M."/>
            <person name="Pritham E.J."/>
            <person name="Richards T.A."/>
            <person name="Rocap G."/>
            <person name="Roy S.W."/>
            <person name="Sarai C."/>
            <person name="Schaack S."/>
            <person name="Shirato S."/>
            <person name="Slamovits C.H."/>
            <person name="Spencer D.F."/>
            <person name="Suzuki S."/>
            <person name="Worden A.Z."/>
            <person name="Zauner S."/>
            <person name="Barry K."/>
            <person name="Bell C."/>
            <person name="Bharti A.K."/>
            <person name="Crow J.A."/>
            <person name="Grimwood J."/>
            <person name="Kramer R."/>
            <person name="Lindquist E."/>
            <person name="Lucas S."/>
            <person name="Salamov A."/>
            <person name="McFadden G.I."/>
            <person name="Lane C.E."/>
            <person name="Keeling P.J."/>
            <person name="Gray M.W."/>
            <person name="Grigoriev I.V."/>
            <person name="Archibald J.M."/>
        </authorList>
    </citation>
    <scope>NUCLEOTIDE SEQUENCE</scope>
    <source>
        <strain evidence="7">CCMP2712</strain>
    </source>
</reference>
<gene>
    <name evidence="5" type="ORF">GUITHDRAFT_117754</name>
</gene>
<evidence type="ECO:0000313" key="6">
    <source>
        <dbReference type="EnsemblProtists" id="EKX36086"/>
    </source>
</evidence>
<accession>L1IIM7</accession>
<dbReference type="GO" id="GO:0031418">
    <property type="term" value="F:L-ascorbic acid binding"/>
    <property type="evidence" value="ECO:0007669"/>
    <property type="project" value="InterPro"/>
</dbReference>
<dbReference type="Proteomes" id="UP000011087">
    <property type="component" value="Unassembled WGS sequence"/>
</dbReference>
<dbReference type="GO" id="GO:0005506">
    <property type="term" value="F:iron ion binding"/>
    <property type="evidence" value="ECO:0007669"/>
    <property type="project" value="InterPro"/>
</dbReference>
<organism evidence="5">
    <name type="scientific">Guillardia theta (strain CCMP2712)</name>
    <name type="common">Cryptophyte</name>
    <dbReference type="NCBI Taxonomy" id="905079"/>
    <lineage>
        <taxon>Eukaryota</taxon>
        <taxon>Cryptophyceae</taxon>
        <taxon>Pyrenomonadales</taxon>
        <taxon>Geminigeraceae</taxon>
        <taxon>Guillardia</taxon>
    </lineage>
</organism>
<protein>
    <recommendedName>
        <fullName evidence="4">Prolyl 4-hydroxylase alpha subunit domain-containing protein</fullName>
    </recommendedName>
</protein>
<keyword evidence="2" id="KW-0223">Dioxygenase</keyword>
<evidence type="ECO:0000313" key="5">
    <source>
        <dbReference type="EMBL" id="EKX36086.1"/>
    </source>
</evidence>
<reference evidence="6" key="3">
    <citation type="submission" date="2015-06" db="UniProtKB">
        <authorList>
            <consortium name="EnsemblProtists"/>
        </authorList>
    </citation>
    <scope>IDENTIFICATION</scope>
</reference>
<dbReference type="GeneID" id="17292848"/>
<dbReference type="OrthoDB" id="10664562at2759"/>
<dbReference type="RefSeq" id="XP_005823066.1">
    <property type="nucleotide sequence ID" value="XM_005823009.1"/>
</dbReference>
<dbReference type="InterPro" id="IPR006620">
    <property type="entry name" value="Pro_4_hyd_alph"/>
</dbReference>
<dbReference type="HOGENOM" id="CLU_944745_0_0_1"/>
<evidence type="ECO:0000256" key="1">
    <source>
        <dbReference type="ARBA" id="ARBA00001961"/>
    </source>
</evidence>
<dbReference type="GO" id="GO:0051213">
    <property type="term" value="F:dioxygenase activity"/>
    <property type="evidence" value="ECO:0007669"/>
    <property type="project" value="UniProtKB-KW"/>
</dbReference>
<dbReference type="EnsemblProtists" id="EKX36086">
    <property type="protein sequence ID" value="EKX36086"/>
    <property type="gene ID" value="GUITHDRAFT_117754"/>
</dbReference>
<dbReference type="GO" id="GO:0016705">
    <property type="term" value="F:oxidoreductase activity, acting on paired donors, with incorporation or reduction of molecular oxygen"/>
    <property type="evidence" value="ECO:0007669"/>
    <property type="project" value="InterPro"/>
</dbReference>
<reference evidence="5 7" key="1">
    <citation type="journal article" date="2012" name="Nature">
        <title>Algal genomes reveal evolutionary mosaicism and the fate of nucleomorphs.</title>
        <authorList>
            <consortium name="DOE Joint Genome Institute"/>
            <person name="Curtis B.A."/>
            <person name="Tanifuji G."/>
            <person name="Burki F."/>
            <person name="Gruber A."/>
            <person name="Irimia M."/>
            <person name="Maruyama S."/>
            <person name="Arias M.C."/>
            <person name="Ball S.G."/>
            <person name="Gile G.H."/>
            <person name="Hirakawa Y."/>
            <person name="Hopkins J.F."/>
            <person name="Kuo A."/>
            <person name="Rensing S.A."/>
            <person name="Schmutz J."/>
            <person name="Symeonidi A."/>
            <person name="Elias M."/>
            <person name="Eveleigh R.J."/>
            <person name="Herman E.K."/>
            <person name="Klute M.J."/>
            <person name="Nakayama T."/>
            <person name="Obornik M."/>
            <person name="Reyes-Prieto A."/>
            <person name="Armbrust E.V."/>
            <person name="Aves S.J."/>
            <person name="Beiko R.G."/>
            <person name="Coutinho P."/>
            <person name="Dacks J.B."/>
            <person name="Durnford D.G."/>
            <person name="Fast N.M."/>
            <person name="Green B.R."/>
            <person name="Grisdale C.J."/>
            <person name="Hempel F."/>
            <person name="Henrissat B."/>
            <person name="Hoppner M.P."/>
            <person name="Ishida K."/>
            <person name="Kim E."/>
            <person name="Koreny L."/>
            <person name="Kroth P.G."/>
            <person name="Liu Y."/>
            <person name="Malik S.B."/>
            <person name="Maier U.G."/>
            <person name="McRose D."/>
            <person name="Mock T."/>
            <person name="Neilson J.A."/>
            <person name="Onodera N.T."/>
            <person name="Poole A.M."/>
            <person name="Pritham E.J."/>
            <person name="Richards T.A."/>
            <person name="Rocap G."/>
            <person name="Roy S.W."/>
            <person name="Sarai C."/>
            <person name="Schaack S."/>
            <person name="Shirato S."/>
            <person name="Slamovits C.H."/>
            <person name="Spencer D.F."/>
            <person name="Suzuki S."/>
            <person name="Worden A.Z."/>
            <person name="Zauner S."/>
            <person name="Barry K."/>
            <person name="Bell C."/>
            <person name="Bharti A.K."/>
            <person name="Crow J.A."/>
            <person name="Grimwood J."/>
            <person name="Kramer R."/>
            <person name="Lindquist E."/>
            <person name="Lucas S."/>
            <person name="Salamov A."/>
            <person name="McFadden G.I."/>
            <person name="Lane C.E."/>
            <person name="Keeling P.J."/>
            <person name="Gray M.W."/>
            <person name="Grigoriev I.V."/>
            <person name="Archibald J.M."/>
        </authorList>
    </citation>
    <scope>NUCLEOTIDE SEQUENCE</scope>
    <source>
        <strain evidence="5 7">CCMP2712</strain>
    </source>
</reference>
<feature type="domain" description="Prolyl 4-hydroxylase alpha subunit" evidence="4">
    <location>
        <begin position="115"/>
        <end position="293"/>
    </location>
</feature>
<dbReference type="KEGG" id="gtt:GUITHDRAFT_117754"/>
<evidence type="ECO:0000259" key="4">
    <source>
        <dbReference type="SMART" id="SM00702"/>
    </source>
</evidence>
<dbReference type="Gene3D" id="2.60.120.620">
    <property type="entry name" value="q2cbj1_9rhob like domain"/>
    <property type="match status" value="1"/>
</dbReference>
<name>L1IIM7_GUITC</name>
<proteinExistence type="predicted"/>
<evidence type="ECO:0000256" key="2">
    <source>
        <dbReference type="ARBA" id="ARBA00022964"/>
    </source>
</evidence>
<dbReference type="PaxDb" id="55529-EKX36086"/>
<keyword evidence="3" id="KW-0560">Oxidoreductase</keyword>
<dbReference type="SMART" id="SM00702">
    <property type="entry name" value="P4Hc"/>
    <property type="match status" value="1"/>
</dbReference>
<evidence type="ECO:0000313" key="7">
    <source>
        <dbReference type="Proteomes" id="UP000011087"/>
    </source>
</evidence>
<comment type="cofactor">
    <cofactor evidence="1">
        <name>L-ascorbate</name>
        <dbReference type="ChEBI" id="CHEBI:38290"/>
    </cofactor>
</comment>
<evidence type="ECO:0000256" key="3">
    <source>
        <dbReference type="ARBA" id="ARBA00023002"/>
    </source>
</evidence>
<keyword evidence="7" id="KW-1185">Reference proteome</keyword>
<sequence length="295" mass="32983">MSERYQAIIGKHFTPVNCSLASRDPVELANFAADVLYPSGRLSEALFCLDAAALLLKSLQPAAAPSLAAISKNLDTMVQVLRPGERNRVYHNVGKKGATFPDHMSREHVAGTEDQTIQVWDGALSSHQCEKIIEMFERSDHYEGNLISEGKIIVDHKVKKASEYEVSEGARKSSEWAEIEQMLLSVFVNHTILYEEKNPILRQLKNPFGDEGFRMKRYLDDGTEHHAYHADSGQEAPCAPRRVVAFLVYFNGVEGGETVFLQQGRIVSPKCGRVHAGRPPTKGWKYNAINFLTIQ</sequence>
<dbReference type="EMBL" id="JH993079">
    <property type="protein sequence ID" value="EKX36086.1"/>
    <property type="molecule type" value="Genomic_DNA"/>
</dbReference>
<dbReference type="AlphaFoldDB" id="L1IIM7"/>